<comment type="caution">
    <text evidence="1">The sequence shown here is derived from an EMBL/GenBank/DDBJ whole genome shotgun (WGS) entry which is preliminary data.</text>
</comment>
<proteinExistence type="predicted"/>
<accession>A0A9P5P2F1</accession>
<evidence type="ECO:0000313" key="2">
    <source>
        <dbReference type="Proteomes" id="UP000724874"/>
    </source>
</evidence>
<dbReference type="EMBL" id="JADNYJ010000003">
    <property type="protein sequence ID" value="KAF8911989.1"/>
    <property type="molecule type" value="Genomic_DNA"/>
</dbReference>
<gene>
    <name evidence="1" type="ORF">CPB84DRAFT_741543</name>
</gene>
<dbReference type="AlphaFoldDB" id="A0A9P5P2F1"/>
<organism evidence="1 2">
    <name type="scientific">Gymnopilus junonius</name>
    <name type="common">Spectacular rustgill mushroom</name>
    <name type="synonym">Gymnopilus spectabilis subsp. junonius</name>
    <dbReference type="NCBI Taxonomy" id="109634"/>
    <lineage>
        <taxon>Eukaryota</taxon>
        <taxon>Fungi</taxon>
        <taxon>Dikarya</taxon>
        <taxon>Basidiomycota</taxon>
        <taxon>Agaricomycotina</taxon>
        <taxon>Agaricomycetes</taxon>
        <taxon>Agaricomycetidae</taxon>
        <taxon>Agaricales</taxon>
        <taxon>Agaricineae</taxon>
        <taxon>Hymenogastraceae</taxon>
        <taxon>Gymnopilus</taxon>
    </lineage>
</organism>
<protein>
    <submittedName>
        <fullName evidence="1">Uncharacterized protein</fullName>
    </submittedName>
</protein>
<evidence type="ECO:0000313" key="1">
    <source>
        <dbReference type="EMBL" id="KAF8911989.1"/>
    </source>
</evidence>
<dbReference type="Proteomes" id="UP000724874">
    <property type="component" value="Unassembled WGS sequence"/>
</dbReference>
<keyword evidence="2" id="KW-1185">Reference proteome</keyword>
<sequence>MPFLRHFMCPATRFSPHVLRDFPSLLVLTAVEAGNLLLCSHISPLVFLVLCSVRGSSDPWIEASFVFGSLQRMVFFLPTRGGMSRLNRVKIFYSITGRTA</sequence>
<reference evidence="1" key="1">
    <citation type="submission" date="2020-11" db="EMBL/GenBank/DDBJ databases">
        <authorList>
            <consortium name="DOE Joint Genome Institute"/>
            <person name="Ahrendt S."/>
            <person name="Riley R."/>
            <person name="Andreopoulos W."/>
            <person name="LaButti K."/>
            <person name="Pangilinan J."/>
            <person name="Ruiz-duenas F.J."/>
            <person name="Barrasa J.M."/>
            <person name="Sanchez-Garcia M."/>
            <person name="Camarero S."/>
            <person name="Miyauchi S."/>
            <person name="Serrano A."/>
            <person name="Linde D."/>
            <person name="Babiker R."/>
            <person name="Drula E."/>
            <person name="Ayuso-Fernandez I."/>
            <person name="Pacheco R."/>
            <person name="Padilla G."/>
            <person name="Ferreira P."/>
            <person name="Barriuso J."/>
            <person name="Kellner H."/>
            <person name="Castanera R."/>
            <person name="Alfaro M."/>
            <person name="Ramirez L."/>
            <person name="Pisabarro A.G."/>
            <person name="Kuo A."/>
            <person name="Tritt A."/>
            <person name="Lipzen A."/>
            <person name="He G."/>
            <person name="Yan M."/>
            <person name="Ng V."/>
            <person name="Cullen D."/>
            <person name="Martin F."/>
            <person name="Rosso M.-N."/>
            <person name="Henrissat B."/>
            <person name="Hibbett D."/>
            <person name="Martinez A.T."/>
            <person name="Grigoriev I.V."/>
        </authorList>
    </citation>
    <scope>NUCLEOTIDE SEQUENCE</scope>
    <source>
        <strain evidence="1">AH 44721</strain>
    </source>
</reference>
<name>A0A9P5P2F1_GYMJU</name>